<evidence type="ECO:0000259" key="6">
    <source>
        <dbReference type="Pfam" id="PF01699"/>
    </source>
</evidence>
<feature type="transmembrane region" description="Helical" evidence="5">
    <location>
        <begin position="245"/>
        <end position="265"/>
    </location>
</feature>
<keyword evidence="8" id="KW-1185">Reference proteome</keyword>
<feature type="transmembrane region" description="Helical" evidence="5">
    <location>
        <begin position="210"/>
        <end position="233"/>
    </location>
</feature>
<dbReference type="KEGG" id="hat:RC74_07940"/>
<feature type="transmembrane region" description="Helical" evidence="5">
    <location>
        <begin position="72"/>
        <end position="92"/>
    </location>
</feature>
<dbReference type="AlphaFoldDB" id="A0A126UZZ0"/>
<dbReference type="RefSeq" id="WP_039001764.1">
    <property type="nucleotide sequence ID" value="NZ_CP014327.1"/>
</dbReference>
<gene>
    <name evidence="7" type="ORF">RC74_07940</name>
</gene>
<evidence type="ECO:0000256" key="5">
    <source>
        <dbReference type="SAM" id="Phobius"/>
    </source>
</evidence>
<dbReference type="InterPro" id="IPR004481">
    <property type="entry name" value="K/Na/Ca-exchanger"/>
</dbReference>
<feature type="transmembrane region" description="Helical" evidence="5">
    <location>
        <begin position="299"/>
        <end position="317"/>
    </location>
</feature>
<keyword evidence="3 5" id="KW-1133">Transmembrane helix</keyword>
<dbReference type="OrthoDB" id="9794225at2"/>
<evidence type="ECO:0000313" key="8">
    <source>
        <dbReference type="Proteomes" id="UP000070371"/>
    </source>
</evidence>
<evidence type="ECO:0000313" key="7">
    <source>
        <dbReference type="EMBL" id="AML51196.1"/>
    </source>
</evidence>
<dbReference type="PANTHER" id="PTHR10846">
    <property type="entry name" value="SODIUM/POTASSIUM/CALCIUM EXCHANGER"/>
    <property type="match status" value="1"/>
</dbReference>
<dbReference type="GO" id="GO:0006874">
    <property type="term" value="P:intracellular calcium ion homeostasis"/>
    <property type="evidence" value="ECO:0007669"/>
    <property type="project" value="TreeGrafter"/>
</dbReference>
<dbReference type="STRING" id="1579316.RC74_07940"/>
<feature type="transmembrane region" description="Helical" evidence="5">
    <location>
        <begin position="104"/>
        <end position="122"/>
    </location>
</feature>
<dbReference type="EMBL" id="CP014327">
    <property type="protein sequence ID" value="AML51196.1"/>
    <property type="molecule type" value="Genomic_DNA"/>
</dbReference>
<organism evidence="7 8">
    <name type="scientific">Falsihalocynthiibacter arcticus</name>
    <dbReference type="NCBI Taxonomy" id="1579316"/>
    <lineage>
        <taxon>Bacteria</taxon>
        <taxon>Pseudomonadati</taxon>
        <taxon>Pseudomonadota</taxon>
        <taxon>Alphaproteobacteria</taxon>
        <taxon>Rhodobacterales</taxon>
        <taxon>Roseobacteraceae</taxon>
        <taxon>Falsihalocynthiibacter</taxon>
    </lineage>
</organism>
<dbReference type="GO" id="GO:0008273">
    <property type="term" value="F:calcium, potassium:sodium antiporter activity"/>
    <property type="evidence" value="ECO:0007669"/>
    <property type="project" value="TreeGrafter"/>
</dbReference>
<feature type="domain" description="Sodium/calcium exchanger membrane region" evidence="6">
    <location>
        <begin position="176"/>
        <end position="315"/>
    </location>
</feature>
<evidence type="ECO:0000256" key="3">
    <source>
        <dbReference type="ARBA" id="ARBA00022989"/>
    </source>
</evidence>
<dbReference type="GO" id="GO:0005262">
    <property type="term" value="F:calcium channel activity"/>
    <property type="evidence" value="ECO:0007669"/>
    <property type="project" value="TreeGrafter"/>
</dbReference>
<evidence type="ECO:0000256" key="4">
    <source>
        <dbReference type="ARBA" id="ARBA00023136"/>
    </source>
</evidence>
<comment type="subcellular location">
    <subcellularLocation>
        <location evidence="1">Membrane</location>
        <topology evidence="1">Multi-pass membrane protein</topology>
    </subcellularLocation>
</comment>
<dbReference type="InterPro" id="IPR044880">
    <property type="entry name" value="NCX_ion-bd_dom_sf"/>
</dbReference>
<dbReference type="GO" id="GO:0005886">
    <property type="term" value="C:plasma membrane"/>
    <property type="evidence" value="ECO:0007669"/>
    <property type="project" value="TreeGrafter"/>
</dbReference>
<keyword evidence="2 5" id="KW-0812">Transmembrane</keyword>
<proteinExistence type="predicted"/>
<accession>A0A126UZZ0</accession>
<keyword evidence="4 5" id="KW-0472">Membrane</keyword>
<protein>
    <submittedName>
        <fullName evidence="7">Sodium:proton exchanger</fullName>
    </submittedName>
</protein>
<dbReference type="Gene3D" id="1.20.1420.30">
    <property type="entry name" value="NCX, central ion-binding region"/>
    <property type="match status" value="1"/>
</dbReference>
<dbReference type="InterPro" id="IPR004837">
    <property type="entry name" value="NaCa_Exmemb"/>
</dbReference>
<evidence type="ECO:0000256" key="1">
    <source>
        <dbReference type="ARBA" id="ARBA00004141"/>
    </source>
</evidence>
<dbReference type="Proteomes" id="UP000070371">
    <property type="component" value="Chromosome"/>
</dbReference>
<feature type="domain" description="Sodium/calcium exchanger membrane region" evidence="6">
    <location>
        <begin position="4"/>
        <end position="139"/>
    </location>
</feature>
<sequence>MLDWFLVGLGLTILLLSGDLLVRGAVNLSLRLGIPPLLVSLTIVAFGTSAPELLITIEAVGNGFPGMALGNIIGSNIANVLLVLGIPALITTMHTAECNTRKSYIFMLGATGLFIVMCFFGPLSWPHGLIMLGVLVLILIDAGRDAMRHRSDSHACALDLEEVEGADPKITGKSIAFFLVIGLIGLPLGADLFIDGAVNIAEQFGVSDTVIGLTLVAIGTSLPELATTVMAALRRQADVALGNVIGSNMFNILAIMGVGSLIGTIPVPHEILTFDLWVMLAASLVLFPFVLLGWNLSRIWGIVLSSAYLVYMGVVLIN</sequence>
<evidence type="ECO:0000256" key="2">
    <source>
        <dbReference type="ARBA" id="ARBA00022692"/>
    </source>
</evidence>
<dbReference type="PANTHER" id="PTHR10846:SF8">
    <property type="entry name" value="INNER MEMBRANE PROTEIN YRBG"/>
    <property type="match status" value="1"/>
</dbReference>
<dbReference type="Pfam" id="PF01699">
    <property type="entry name" value="Na_Ca_ex"/>
    <property type="match status" value="2"/>
</dbReference>
<reference evidence="7 8" key="1">
    <citation type="submission" date="2016-02" db="EMBL/GenBank/DDBJ databases">
        <title>Complete genome sequence of Halocynthiibacter arcticus PAMC 20958t from arctic marine sediment.</title>
        <authorList>
            <person name="Lee Y.M."/>
            <person name="Baek K."/>
            <person name="Lee H.K."/>
            <person name="Shin S.C."/>
        </authorList>
    </citation>
    <scope>NUCLEOTIDE SEQUENCE [LARGE SCALE GENOMIC DNA]</scope>
    <source>
        <strain evidence="7">PAMC 20958</strain>
    </source>
</reference>
<feature type="transmembrane region" description="Helical" evidence="5">
    <location>
        <begin position="128"/>
        <end position="144"/>
    </location>
</feature>
<feature type="transmembrane region" description="Helical" evidence="5">
    <location>
        <begin position="175"/>
        <end position="198"/>
    </location>
</feature>
<dbReference type="NCBIfam" id="TIGR00367">
    <property type="entry name" value="calcium/sodium antiporter"/>
    <property type="match status" value="1"/>
</dbReference>
<feature type="transmembrane region" description="Helical" evidence="5">
    <location>
        <begin position="271"/>
        <end position="292"/>
    </location>
</feature>
<name>A0A126UZZ0_9RHOB</name>